<dbReference type="GO" id="GO:0008168">
    <property type="term" value="F:methyltransferase activity"/>
    <property type="evidence" value="ECO:0007669"/>
    <property type="project" value="TreeGrafter"/>
</dbReference>
<dbReference type="InterPro" id="IPR029063">
    <property type="entry name" value="SAM-dependent_MTases_sf"/>
</dbReference>
<dbReference type="VEuPathDB" id="FungiDB:AB675_7638"/>
<comment type="caution">
    <text evidence="2">The sequence shown here is derived from an EMBL/GenBank/DDBJ whole genome shotgun (WGS) entry which is preliminary data.</text>
</comment>
<feature type="compositionally biased region" description="Low complexity" evidence="1">
    <location>
        <begin position="1"/>
        <end position="19"/>
    </location>
</feature>
<feature type="region of interest" description="Disordered" evidence="1">
    <location>
        <begin position="1"/>
        <end position="31"/>
    </location>
</feature>
<evidence type="ECO:0000313" key="2">
    <source>
        <dbReference type="EMBL" id="KPI40427.1"/>
    </source>
</evidence>
<dbReference type="Proteomes" id="UP000038010">
    <property type="component" value="Unassembled WGS sequence"/>
</dbReference>
<dbReference type="PANTHER" id="PTHR43591">
    <property type="entry name" value="METHYLTRANSFERASE"/>
    <property type="match status" value="1"/>
</dbReference>
<dbReference type="GeneID" id="28739902"/>
<organism evidence="2 3">
    <name type="scientific">Cyphellophora attinorum</name>
    <dbReference type="NCBI Taxonomy" id="1664694"/>
    <lineage>
        <taxon>Eukaryota</taxon>
        <taxon>Fungi</taxon>
        <taxon>Dikarya</taxon>
        <taxon>Ascomycota</taxon>
        <taxon>Pezizomycotina</taxon>
        <taxon>Eurotiomycetes</taxon>
        <taxon>Chaetothyriomycetidae</taxon>
        <taxon>Chaetothyriales</taxon>
        <taxon>Cyphellophoraceae</taxon>
        <taxon>Cyphellophora</taxon>
    </lineage>
</organism>
<accession>A0A0N1HQT7</accession>
<evidence type="ECO:0000313" key="3">
    <source>
        <dbReference type="Proteomes" id="UP000038010"/>
    </source>
</evidence>
<sequence>MATDPTTTTDPIAADGPTAGDEGYDTASSNAGSTYATTISSYIREGIEENGRQYAAYGKHAYGLPVDEREQERNDLQHVKFNMLLGDKLFTSPIEPTTILDLGTGSGIWLSTSPTDVEDEWLLKKDSFDLIHARELLLSIRDYPRLFKQALDHLKPGGYLEVNSSLATPTSDDGSLPEDAALLQLRDMFFAMGEKMGTPIDCVKQFKKQLEVAGFVDVVENIIKMPQGPWPKDKRLKKIGAFENYSLSTGMEAYLMRGYTAVMGGDPDQLRVIMTQGLKELADPSIHMYAYL</sequence>
<gene>
    <name evidence="2" type="ORF">AB675_7638</name>
</gene>
<evidence type="ECO:0000256" key="1">
    <source>
        <dbReference type="SAM" id="MobiDB-lite"/>
    </source>
</evidence>
<dbReference type="CDD" id="cd02440">
    <property type="entry name" value="AdoMet_MTases"/>
    <property type="match status" value="1"/>
</dbReference>
<dbReference type="OrthoDB" id="2013972at2759"/>
<dbReference type="STRING" id="1664694.A0A0N1HQT7"/>
<proteinExistence type="predicted"/>
<protein>
    <submittedName>
        <fullName evidence="2">Uncharacterized protein</fullName>
    </submittedName>
</protein>
<reference evidence="2 3" key="1">
    <citation type="submission" date="2015-06" db="EMBL/GenBank/DDBJ databases">
        <title>Draft genome of the ant-associated black yeast Phialophora attae CBS 131958.</title>
        <authorList>
            <person name="Moreno L.F."/>
            <person name="Stielow B.J."/>
            <person name="de Hoog S."/>
            <person name="Vicente V.A."/>
            <person name="Weiss V.A."/>
            <person name="de Vries M."/>
            <person name="Cruz L.M."/>
            <person name="Souza E.M."/>
        </authorList>
    </citation>
    <scope>NUCLEOTIDE SEQUENCE [LARGE SCALE GENOMIC DNA]</scope>
    <source>
        <strain evidence="2 3">CBS 131958</strain>
    </source>
</reference>
<dbReference type="SUPFAM" id="SSF53335">
    <property type="entry name" value="S-adenosyl-L-methionine-dependent methyltransferases"/>
    <property type="match status" value="1"/>
</dbReference>
<dbReference type="PANTHER" id="PTHR43591:SF24">
    <property type="entry name" value="2-METHOXY-6-POLYPRENYL-1,4-BENZOQUINOL METHYLASE, MITOCHONDRIAL"/>
    <property type="match status" value="1"/>
</dbReference>
<name>A0A0N1HQT7_9EURO</name>
<keyword evidence="3" id="KW-1185">Reference proteome</keyword>
<dbReference type="RefSeq" id="XP_018000390.1">
    <property type="nucleotide sequence ID" value="XM_018148022.1"/>
</dbReference>
<dbReference type="AlphaFoldDB" id="A0A0N1HQT7"/>
<dbReference type="Pfam" id="PF13489">
    <property type="entry name" value="Methyltransf_23"/>
    <property type="match status" value="1"/>
</dbReference>
<dbReference type="Gene3D" id="3.40.50.150">
    <property type="entry name" value="Vaccinia Virus protein VP39"/>
    <property type="match status" value="1"/>
</dbReference>
<dbReference type="EMBL" id="LFJN01000012">
    <property type="protein sequence ID" value="KPI40427.1"/>
    <property type="molecule type" value="Genomic_DNA"/>
</dbReference>